<dbReference type="Proteomes" id="UP000237819">
    <property type="component" value="Unassembled WGS sequence"/>
</dbReference>
<feature type="domain" description="DUF4261" evidence="1">
    <location>
        <begin position="167"/>
        <end position="228"/>
    </location>
</feature>
<evidence type="ECO:0000313" key="2">
    <source>
        <dbReference type="EMBL" id="PQO43263.1"/>
    </source>
</evidence>
<protein>
    <recommendedName>
        <fullName evidence="1">DUF4261 domain-containing protein</fullName>
    </recommendedName>
</protein>
<name>A0A2S8GFP9_9BACT</name>
<comment type="caution">
    <text evidence="2">The sequence shown here is derived from an EMBL/GenBank/DDBJ whole genome shotgun (WGS) entry which is preliminary data.</text>
</comment>
<dbReference type="InterPro" id="IPR025357">
    <property type="entry name" value="DUF4261"/>
</dbReference>
<dbReference type="AlphaFoldDB" id="A0A2S8GFP9"/>
<accession>A0A2S8GFP9</accession>
<sequence length="251" mass="27372">MGIHSMMDSIELPQNIVCVPGPWVDRNDLIRAVAKQSGGYLYAGVAMMHRETRESVTVQFEDRNPHMARAFSCAGSSWVDDEALAAIEAHRSCVYLIGEGGTEETAKNRMKEAAALLKCGGIAVKVETAGVAHSAQQWQAFSADPHLLHLFRAYVIYVGSADEGYNSCGMHNIGHPDCVLKADVDPAEAAAVIDGFLKYLLFEKPNLQRGETFGLAAGAPVYQIRHEPCETYPPGDLFHNPFGVWKLVPAE</sequence>
<dbReference type="EMBL" id="PUHZ01000024">
    <property type="protein sequence ID" value="PQO43263.1"/>
    <property type="molecule type" value="Genomic_DNA"/>
</dbReference>
<evidence type="ECO:0000259" key="1">
    <source>
        <dbReference type="Pfam" id="PF14080"/>
    </source>
</evidence>
<reference evidence="2 3" key="1">
    <citation type="submission" date="2018-02" db="EMBL/GenBank/DDBJ databases">
        <title>Comparative genomes isolates from brazilian mangrove.</title>
        <authorList>
            <person name="Araujo J.E."/>
            <person name="Taketani R.G."/>
            <person name="Silva M.C.P."/>
            <person name="Loureco M.V."/>
            <person name="Andreote F.D."/>
        </authorList>
    </citation>
    <scope>NUCLEOTIDE SEQUENCE [LARGE SCALE GENOMIC DNA]</scope>
    <source>
        <strain evidence="2 3">Nap-Phe MGV</strain>
    </source>
</reference>
<evidence type="ECO:0000313" key="3">
    <source>
        <dbReference type="Proteomes" id="UP000237819"/>
    </source>
</evidence>
<dbReference type="Pfam" id="PF14080">
    <property type="entry name" value="DUF4261"/>
    <property type="match status" value="1"/>
</dbReference>
<organism evidence="2 3">
    <name type="scientific">Blastopirellula marina</name>
    <dbReference type="NCBI Taxonomy" id="124"/>
    <lineage>
        <taxon>Bacteria</taxon>
        <taxon>Pseudomonadati</taxon>
        <taxon>Planctomycetota</taxon>
        <taxon>Planctomycetia</taxon>
        <taxon>Pirellulales</taxon>
        <taxon>Pirellulaceae</taxon>
        <taxon>Blastopirellula</taxon>
    </lineage>
</organism>
<proteinExistence type="predicted"/>
<gene>
    <name evidence="2" type="ORF">C5Y93_26555</name>
</gene>